<feature type="transmembrane region" description="Helical" evidence="13">
    <location>
        <begin position="390"/>
        <end position="410"/>
    </location>
</feature>
<keyword evidence="5 14" id="KW-0732">Signal</keyword>
<feature type="compositionally biased region" description="Polar residues" evidence="12">
    <location>
        <begin position="561"/>
        <end position="573"/>
    </location>
</feature>
<keyword evidence="3" id="KW-0964">Secreted</keyword>
<evidence type="ECO:0000256" key="6">
    <source>
        <dbReference type="ARBA" id="ARBA00022737"/>
    </source>
</evidence>
<feature type="disulfide bond" evidence="11">
    <location>
        <begin position="282"/>
        <end position="343"/>
    </location>
</feature>
<dbReference type="GO" id="GO:0005886">
    <property type="term" value="C:plasma membrane"/>
    <property type="evidence" value="ECO:0007669"/>
    <property type="project" value="TreeGrafter"/>
</dbReference>
<evidence type="ECO:0000256" key="5">
    <source>
        <dbReference type="ARBA" id="ARBA00022729"/>
    </source>
</evidence>
<feature type="chain" id="PRO_5026717828" evidence="14">
    <location>
        <begin position="17"/>
        <end position="639"/>
    </location>
</feature>
<dbReference type="Pfam" id="PF00530">
    <property type="entry name" value="SRCR"/>
    <property type="match status" value="2"/>
</dbReference>
<dbReference type="SMART" id="SM00202">
    <property type="entry name" value="SR"/>
    <property type="match status" value="2"/>
</dbReference>
<keyword evidence="10" id="KW-0325">Glycoprotein</keyword>
<feature type="compositionally biased region" description="Acidic residues" evidence="12">
    <location>
        <begin position="630"/>
        <end position="639"/>
    </location>
</feature>
<dbReference type="RefSeq" id="XP_029298316.1">
    <property type="nucleotide sequence ID" value="XM_029442456.1"/>
</dbReference>
<dbReference type="KEGG" id="cgob:115015300"/>
<dbReference type="InterPro" id="IPR001190">
    <property type="entry name" value="SRCR"/>
</dbReference>
<evidence type="ECO:0000313" key="16">
    <source>
        <dbReference type="Proteomes" id="UP000504630"/>
    </source>
</evidence>
<organism evidence="16 17">
    <name type="scientific">Cottoperca gobio</name>
    <name type="common">Frogmouth</name>
    <name type="synonym">Aphritis gobio</name>
    <dbReference type="NCBI Taxonomy" id="56716"/>
    <lineage>
        <taxon>Eukaryota</taxon>
        <taxon>Metazoa</taxon>
        <taxon>Chordata</taxon>
        <taxon>Craniata</taxon>
        <taxon>Vertebrata</taxon>
        <taxon>Euteleostomi</taxon>
        <taxon>Actinopterygii</taxon>
        <taxon>Neopterygii</taxon>
        <taxon>Teleostei</taxon>
        <taxon>Neoteleostei</taxon>
        <taxon>Acanthomorphata</taxon>
        <taxon>Eupercaria</taxon>
        <taxon>Perciformes</taxon>
        <taxon>Notothenioidei</taxon>
        <taxon>Bovichtidae</taxon>
        <taxon>Cottoperca</taxon>
    </lineage>
</organism>
<keyword evidence="8 13" id="KW-0472">Membrane</keyword>
<accession>A0A6J2QKW8</accession>
<evidence type="ECO:0000256" key="12">
    <source>
        <dbReference type="SAM" id="MobiDB-lite"/>
    </source>
</evidence>
<name>A0A6J2QKW8_COTGO</name>
<evidence type="ECO:0000256" key="13">
    <source>
        <dbReference type="SAM" id="Phobius"/>
    </source>
</evidence>
<dbReference type="PANTHER" id="PTHR48071:SF15">
    <property type="entry name" value="SRCR DOMAIN-CONTAINING PROTEIN"/>
    <property type="match status" value="1"/>
</dbReference>
<keyword evidence="16" id="KW-1185">Reference proteome</keyword>
<dbReference type="Proteomes" id="UP000504630">
    <property type="component" value="Chromosome 11"/>
</dbReference>
<dbReference type="GO" id="GO:0005615">
    <property type="term" value="C:extracellular space"/>
    <property type="evidence" value="ECO:0007669"/>
    <property type="project" value="TreeGrafter"/>
</dbReference>
<dbReference type="FunFam" id="3.10.250.10:FF:000016">
    <property type="entry name" value="Scavenger receptor cysteine-rich protein type 12"/>
    <property type="match status" value="1"/>
</dbReference>
<dbReference type="GO" id="GO:0004252">
    <property type="term" value="F:serine-type endopeptidase activity"/>
    <property type="evidence" value="ECO:0007669"/>
    <property type="project" value="TreeGrafter"/>
</dbReference>
<reference evidence="17" key="1">
    <citation type="submission" date="2025-08" db="UniProtKB">
        <authorList>
            <consortium name="RefSeq"/>
        </authorList>
    </citation>
    <scope>IDENTIFICATION</scope>
</reference>
<evidence type="ECO:0000256" key="4">
    <source>
        <dbReference type="ARBA" id="ARBA00022692"/>
    </source>
</evidence>
<gene>
    <name evidence="17" type="primary">LOC115015300</name>
</gene>
<evidence type="ECO:0000256" key="2">
    <source>
        <dbReference type="ARBA" id="ARBA00004613"/>
    </source>
</evidence>
<keyword evidence="4 13" id="KW-0812">Transmembrane</keyword>
<dbReference type="FunFam" id="3.10.250.10:FF:000002">
    <property type="entry name" value="Scavenger receptor cysteine-rich type 1 protein M130"/>
    <property type="match status" value="1"/>
</dbReference>
<evidence type="ECO:0000256" key="3">
    <source>
        <dbReference type="ARBA" id="ARBA00022525"/>
    </source>
</evidence>
<feature type="disulfide bond" evidence="11">
    <location>
        <begin position="209"/>
        <end position="219"/>
    </location>
</feature>
<dbReference type="InterPro" id="IPR036772">
    <property type="entry name" value="SRCR-like_dom_sf"/>
</dbReference>
<comment type="subcellular location">
    <subcellularLocation>
        <location evidence="1">Membrane</location>
        <topology evidence="1">Single-pass membrane protein</topology>
    </subcellularLocation>
    <subcellularLocation>
        <location evidence="2">Secreted</location>
    </subcellularLocation>
</comment>
<dbReference type="GO" id="GO:0031638">
    <property type="term" value="P:zymogen activation"/>
    <property type="evidence" value="ECO:0007669"/>
    <property type="project" value="TreeGrafter"/>
</dbReference>
<proteinExistence type="predicted"/>
<dbReference type="PROSITE" id="PS00420">
    <property type="entry name" value="SRCR_1"/>
    <property type="match status" value="1"/>
</dbReference>
<dbReference type="InParanoid" id="A0A6J2QKW8"/>
<evidence type="ECO:0000256" key="11">
    <source>
        <dbReference type="PROSITE-ProRule" id="PRU00196"/>
    </source>
</evidence>
<dbReference type="PRINTS" id="PR00258">
    <property type="entry name" value="SPERACTRCPTR"/>
</dbReference>
<evidence type="ECO:0000256" key="8">
    <source>
        <dbReference type="ARBA" id="ARBA00023136"/>
    </source>
</evidence>
<protein>
    <submittedName>
        <fullName evidence="17">T-cell differentiation antigen CD6-like isoform X1</fullName>
    </submittedName>
</protein>
<dbReference type="Gene3D" id="3.10.250.10">
    <property type="entry name" value="SRCR-like domain"/>
    <property type="match status" value="2"/>
</dbReference>
<dbReference type="SUPFAM" id="SSF56487">
    <property type="entry name" value="SRCR-like"/>
    <property type="match status" value="2"/>
</dbReference>
<evidence type="ECO:0000256" key="9">
    <source>
        <dbReference type="ARBA" id="ARBA00023157"/>
    </source>
</evidence>
<feature type="disulfide bond" evidence="11">
    <location>
        <begin position="177"/>
        <end position="238"/>
    </location>
</feature>
<evidence type="ECO:0000313" key="17">
    <source>
        <dbReference type="RefSeq" id="XP_029298316.1"/>
    </source>
</evidence>
<feature type="domain" description="SRCR" evidence="15">
    <location>
        <begin position="244"/>
        <end position="344"/>
    </location>
</feature>
<keyword evidence="9 11" id="KW-1015">Disulfide bond</keyword>
<dbReference type="PANTHER" id="PTHR48071">
    <property type="entry name" value="SRCR DOMAIN-CONTAINING PROTEIN"/>
    <property type="match status" value="1"/>
</dbReference>
<keyword evidence="6" id="KW-0677">Repeat</keyword>
<dbReference type="GeneID" id="115015300"/>
<feature type="disulfide bond" evidence="11">
    <location>
        <begin position="269"/>
        <end position="333"/>
    </location>
</feature>
<evidence type="ECO:0000256" key="7">
    <source>
        <dbReference type="ARBA" id="ARBA00022989"/>
    </source>
</evidence>
<dbReference type="PROSITE" id="PS50287">
    <property type="entry name" value="SRCR_2"/>
    <property type="match status" value="2"/>
</dbReference>
<evidence type="ECO:0000259" key="15">
    <source>
        <dbReference type="PROSITE" id="PS50287"/>
    </source>
</evidence>
<sequence>MKLLKCILIVQLSCLCQDPTYVQVRAEGNNTRAEIQEEFNSDPYVHRLAGKCSFTLRKRGHRSSDVVALAAASTDELVEQMCQDLDCDSVFHVNKTSSPPNAMCLHDCLYRDGRLQNCSQSVGGNCTVIAEAVCGRQAVRLAGGSGRCAGRVELWRQGRWGTVCDDQWDLQDADVVCAQLGCGYALRVTGQGGSFPPGRGSVYLDELNCTGREENLWACPAAQDELDCGHKEDAGVVCSEMRAVRLTGGQDRCSGKVEVHRNGSWGTLCDNCWNENLASMVCAMLQCGTKPQKYTQFIPPLAHNNGTLWFYKCNENTQNLWRCREYVNTPHLCISSKASGVICNGSLGFIAATTTTTANATMMTSWTTAATSVHRVEDFSLPSPERLSTMTLALLLLVVLITSSVVCCYYRRRHAYLLQQTRSGTRPLSEHRHNSYQDAVDLVKVTSNPLQAEVPSNHRYLWTQLSSVDSMSVDTDYEQYEPSNDPAVPLSTFRNSQRYRTDVNPFMRPSGLDSLFEEAAEPTREVMGVFTSCNGGPAEAQYGRLSKISVDSFDTSSTSSGENANNSYVTVSPGTEPAPGQPPVAFDLSRPVYSKIQLHPRQTTNLQKSDDEDDGPIYSPVSPDQHSSSEDDYDDIGTL</sequence>
<feature type="region of interest" description="Disordered" evidence="12">
    <location>
        <begin position="552"/>
        <end position="639"/>
    </location>
</feature>
<dbReference type="OrthoDB" id="536948at2759"/>
<feature type="disulfide bond" evidence="11">
    <location>
        <begin position="313"/>
        <end position="323"/>
    </location>
</feature>
<keyword evidence="7 13" id="KW-1133">Transmembrane helix</keyword>
<feature type="domain" description="SRCR" evidence="15">
    <location>
        <begin position="139"/>
        <end position="239"/>
    </location>
</feature>
<dbReference type="AlphaFoldDB" id="A0A6J2QKW8"/>
<evidence type="ECO:0000256" key="10">
    <source>
        <dbReference type="ARBA" id="ARBA00023180"/>
    </source>
</evidence>
<feature type="disulfide bond" evidence="11">
    <location>
        <begin position="164"/>
        <end position="228"/>
    </location>
</feature>
<evidence type="ECO:0000256" key="14">
    <source>
        <dbReference type="SAM" id="SignalP"/>
    </source>
</evidence>
<feature type="signal peptide" evidence="14">
    <location>
        <begin position="1"/>
        <end position="16"/>
    </location>
</feature>
<evidence type="ECO:0000256" key="1">
    <source>
        <dbReference type="ARBA" id="ARBA00004167"/>
    </source>
</evidence>